<dbReference type="Proteomes" id="UP000465622">
    <property type="component" value="Chromosome"/>
</dbReference>
<evidence type="ECO:0000256" key="1">
    <source>
        <dbReference type="ARBA" id="ARBA00002994"/>
    </source>
</evidence>
<comment type="catalytic activity">
    <reaction evidence="4">
        <text>a (3S)-3-hydroxyacyl-CoA = a (2E)-enoyl-CoA + H2O</text>
        <dbReference type="Rhea" id="RHEA:16105"/>
        <dbReference type="ChEBI" id="CHEBI:15377"/>
        <dbReference type="ChEBI" id="CHEBI:57318"/>
        <dbReference type="ChEBI" id="CHEBI:58856"/>
        <dbReference type="EC" id="4.2.1.17"/>
    </reaction>
</comment>
<dbReference type="InterPro" id="IPR029045">
    <property type="entry name" value="ClpP/crotonase-like_dom_sf"/>
</dbReference>
<keyword evidence="8" id="KW-1185">Reference proteome</keyword>
<evidence type="ECO:0000256" key="5">
    <source>
        <dbReference type="ARBA" id="ARBA00023717"/>
    </source>
</evidence>
<evidence type="ECO:0000256" key="4">
    <source>
        <dbReference type="ARBA" id="ARBA00023709"/>
    </source>
</evidence>
<gene>
    <name evidence="7" type="ORF">MMAGJ_09010</name>
</gene>
<evidence type="ECO:0000256" key="2">
    <source>
        <dbReference type="ARBA" id="ARBA00005254"/>
    </source>
</evidence>
<dbReference type="PANTHER" id="PTHR43802">
    <property type="entry name" value="ENOYL-COA HYDRATASE"/>
    <property type="match status" value="1"/>
</dbReference>
<dbReference type="RefSeq" id="WP_036433959.1">
    <property type="nucleotide sequence ID" value="NZ_AP022567.1"/>
</dbReference>
<comment type="function">
    <text evidence="1">Could possibly oxidize fatty acids using specific components.</text>
</comment>
<dbReference type="Gene3D" id="3.90.226.10">
    <property type="entry name" value="2-enoyl-CoA Hydratase, Chain A, domain 1"/>
    <property type="match status" value="1"/>
</dbReference>
<name>A0ABN5Y0B1_MYCME</name>
<evidence type="ECO:0000313" key="7">
    <source>
        <dbReference type="EMBL" id="BBX31619.1"/>
    </source>
</evidence>
<sequence>MNTTPNGAVALTVDDGIATITIHNAARANALTREMLTAMGGHLDAVERNPAVAVVVLTGAGGNFCAGLDISEFAHSHERRLEDDFVTIEEKLARCRKPTIAAVAGHCIGGGTQLAVACDLRIAAEQASFAITPAKLGLVYPSSSIDRLVRIIGPAATKRLIFTADPLTASTARQYGLITDIAPEAEFDAVVRRIASTIATRSPMTLAAAKQMTDEAAAHGRVSDQLDRHWRTMPNPDLVAGLAAFTAGRTAQFRTT</sequence>
<dbReference type="SUPFAM" id="SSF52096">
    <property type="entry name" value="ClpP/crotonase"/>
    <property type="match status" value="1"/>
</dbReference>
<dbReference type="CDD" id="cd06558">
    <property type="entry name" value="crotonase-like"/>
    <property type="match status" value="1"/>
</dbReference>
<comment type="catalytic activity">
    <reaction evidence="5">
        <text>a 4-saturated-(3S)-3-hydroxyacyl-CoA = a (3E)-enoyl-CoA + H2O</text>
        <dbReference type="Rhea" id="RHEA:20724"/>
        <dbReference type="ChEBI" id="CHEBI:15377"/>
        <dbReference type="ChEBI" id="CHEBI:58521"/>
        <dbReference type="ChEBI" id="CHEBI:137480"/>
        <dbReference type="EC" id="4.2.1.17"/>
    </reaction>
</comment>
<evidence type="ECO:0000256" key="3">
    <source>
        <dbReference type="ARBA" id="ARBA00022832"/>
    </source>
</evidence>
<evidence type="ECO:0000256" key="6">
    <source>
        <dbReference type="RuleBase" id="RU003707"/>
    </source>
</evidence>
<protein>
    <submittedName>
        <fullName evidence="7">Enoyl-CoA hydratase</fullName>
    </submittedName>
</protein>
<proteinExistence type="inferred from homology"/>
<dbReference type="InterPro" id="IPR001753">
    <property type="entry name" value="Enoyl-CoA_hydra/iso"/>
</dbReference>
<evidence type="ECO:0000313" key="8">
    <source>
        <dbReference type="Proteomes" id="UP000465622"/>
    </source>
</evidence>
<organism evidence="7 8">
    <name type="scientific">Mycolicibacterium mageritense</name>
    <name type="common">Mycobacterium mageritense</name>
    <dbReference type="NCBI Taxonomy" id="53462"/>
    <lineage>
        <taxon>Bacteria</taxon>
        <taxon>Bacillati</taxon>
        <taxon>Actinomycetota</taxon>
        <taxon>Actinomycetes</taxon>
        <taxon>Mycobacteriales</taxon>
        <taxon>Mycobacteriaceae</taxon>
        <taxon>Mycolicibacterium</taxon>
    </lineage>
</organism>
<accession>A0ABN5Y0B1</accession>
<dbReference type="PROSITE" id="PS00166">
    <property type="entry name" value="ENOYL_COA_HYDRATASE"/>
    <property type="match status" value="1"/>
</dbReference>
<dbReference type="PANTHER" id="PTHR43802:SF1">
    <property type="entry name" value="IP11341P-RELATED"/>
    <property type="match status" value="1"/>
</dbReference>
<dbReference type="Pfam" id="PF00378">
    <property type="entry name" value="ECH_1"/>
    <property type="match status" value="1"/>
</dbReference>
<keyword evidence="3" id="KW-0443">Lipid metabolism</keyword>
<reference evidence="7 8" key="1">
    <citation type="journal article" date="2019" name="Emerg. Microbes Infect.">
        <title>Comprehensive subspecies identification of 175 nontuberculous mycobacteria species based on 7547 genomic profiles.</title>
        <authorList>
            <person name="Matsumoto Y."/>
            <person name="Kinjo T."/>
            <person name="Motooka D."/>
            <person name="Nabeya D."/>
            <person name="Jung N."/>
            <person name="Uechi K."/>
            <person name="Horii T."/>
            <person name="Iida T."/>
            <person name="Fujita J."/>
            <person name="Nakamura S."/>
        </authorList>
    </citation>
    <scope>NUCLEOTIDE SEQUENCE [LARGE SCALE GENOMIC DNA]</scope>
    <source>
        <strain evidence="7 8">JCM 12375</strain>
    </source>
</reference>
<dbReference type="EMBL" id="AP022567">
    <property type="protein sequence ID" value="BBX31619.1"/>
    <property type="molecule type" value="Genomic_DNA"/>
</dbReference>
<keyword evidence="3" id="KW-0276">Fatty acid metabolism</keyword>
<comment type="similarity">
    <text evidence="2 6">Belongs to the enoyl-CoA hydratase/isomerase family.</text>
</comment>
<dbReference type="InterPro" id="IPR018376">
    <property type="entry name" value="Enoyl-CoA_hyd/isom_CS"/>
</dbReference>